<dbReference type="EnsemblProtists" id="EKX47441">
    <property type="protein sequence ID" value="EKX47441"/>
    <property type="gene ID" value="GUITHDRAFT_86388"/>
</dbReference>
<feature type="domain" description="Phosphagen kinase C-terminal" evidence="11">
    <location>
        <begin position="229"/>
        <end position="473"/>
    </location>
</feature>
<dbReference type="InterPro" id="IPR022413">
    <property type="entry name" value="ATP-guanido_PTrfase_N"/>
</dbReference>
<evidence type="ECO:0000256" key="2">
    <source>
        <dbReference type="ARBA" id="ARBA00022679"/>
    </source>
</evidence>
<evidence type="ECO:0000256" key="1">
    <source>
        <dbReference type="ARBA" id="ARBA00006798"/>
    </source>
</evidence>
<keyword evidence="5 7" id="KW-0067">ATP-binding</keyword>
<evidence type="ECO:0008006" key="15">
    <source>
        <dbReference type="Google" id="ProtNLM"/>
    </source>
</evidence>
<dbReference type="Gene3D" id="1.10.135.10">
    <property type="entry name" value="ATP:guanido phosphotransferase, N-terminal domain"/>
    <property type="match status" value="1"/>
</dbReference>
<dbReference type="eggNOG" id="KOG3581">
    <property type="taxonomic scope" value="Eukaryota"/>
</dbReference>
<evidence type="ECO:0000313" key="14">
    <source>
        <dbReference type="Proteomes" id="UP000011087"/>
    </source>
</evidence>
<dbReference type="Proteomes" id="UP000011087">
    <property type="component" value="Unassembled WGS sequence"/>
</dbReference>
<dbReference type="GeneID" id="17304104"/>
<dbReference type="GO" id="GO:0005615">
    <property type="term" value="C:extracellular space"/>
    <property type="evidence" value="ECO:0007669"/>
    <property type="project" value="TreeGrafter"/>
</dbReference>
<dbReference type="PANTHER" id="PTHR11547">
    <property type="entry name" value="ARGININE OR CREATINE KINASE"/>
    <property type="match status" value="1"/>
</dbReference>
<evidence type="ECO:0000256" key="6">
    <source>
        <dbReference type="PROSITE-ProRule" id="PRU00842"/>
    </source>
</evidence>
<proteinExistence type="inferred from homology"/>
<feature type="domain" description="Phosphagen kinase N-terminal" evidence="10">
    <location>
        <begin position="115"/>
        <end position="199"/>
    </location>
</feature>
<evidence type="ECO:0000256" key="4">
    <source>
        <dbReference type="ARBA" id="ARBA00022777"/>
    </source>
</evidence>
<dbReference type="Pfam" id="PF02807">
    <property type="entry name" value="ATP-gua_PtransN"/>
    <property type="match status" value="1"/>
</dbReference>
<feature type="binding site" evidence="7">
    <location>
        <begin position="232"/>
        <end position="236"/>
    </location>
    <ligand>
        <name>ATP</name>
        <dbReference type="ChEBI" id="CHEBI:30616"/>
    </ligand>
</feature>
<dbReference type="PaxDb" id="55529-EKX47441"/>
<dbReference type="InterPro" id="IPR022415">
    <property type="entry name" value="ATP-guanido_PTrfase_AS"/>
</dbReference>
<evidence type="ECO:0000313" key="12">
    <source>
        <dbReference type="EMBL" id="EKX47441.1"/>
    </source>
</evidence>
<reference evidence="13" key="3">
    <citation type="submission" date="2015-06" db="UniProtKB">
        <authorList>
            <consortium name="EnsemblProtists"/>
        </authorList>
    </citation>
    <scope>IDENTIFICATION</scope>
</reference>
<dbReference type="InterPro" id="IPR022414">
    <property type="entry name" value="ATP-guanido_PTrfase_cat"/>
</dbReference>
<accession>L1JG20</accession>
<evidence type="ECO:0000313" key="13">
    <source>
        <dbReference type="EnsemblProtists" id="EKX47441"/>
    </source>
</evidence>
<dbReference type="Pfam" id="PF00217">
    <property type="entry name" value="ATP-gua_Ptrans"/>
    <property type="match status" value="1"/>
</dbReference>
<dbReference type="OMA" id="WGYLTSC"/>
<reference evidence="14" key="2">
    <citation type="submission" date="2012-11" db="EMBL/GenBank/DDBJ databases">
        <authorList>
            <person name="Kuo A."/>
            <person name="Curtis B.A."/>
            <person name="Tanifuji G."/>
            <person name="Burki F."/>
            <person name="Gruber A."/>
            <person name="Irimia M."/>
            <person name="Maruyama S."/>
            <person name="Arias M.C."/>
            <person name="Ball S.G."/>
            <person name="Gile G.H."/>
            <person name="Hirakawa Y."/>
            <person name="Hopkins J.F."/>
            <person name="Rensing S.A."/>
            <person name="Schmutz J."/>
            <person name="Symeonidi A."/>
            <person name="Elias M."/>
            <person name="Eveleigh R.J."/>
            <person name="Herman E.K."/>
            <person name="Klute M.J."/>
            <person name="Nakayama T."/>
            <person name="Obornik M."/>
            <person name="Reyes-Prieto A."/>
            <person name="Armbrust E.V."/>
            <person name="Aves S.J."/>
            <person name="Beiko R.G."/>
            <person name="Coutinho P."/>
            <person name="Dacks J.B."/>
            <person name="Durnford D.G."/>
            <person name="Fast N.M."/>
            <person name="Green B.R."/>
            <person name="Grisdale C."/>
            <person name="Hempe F."/>
            <person name="Henrissat B."/>
            <person name="Hoppner M.P."/>
            <person name="Ishida K.-I."/>
            <person name="Kim E."/>
            <person name="Koreny L."/>
            <person name="Kroth P.G."/>
            <person name="Liu Y."/>
            <person name="Malik S.-B."/>
            <person name="Maier U.G."/>
            <person name="McRose D."/>
            <person name="Mock T."/>
            <person name="Neilson J.A."/>
            <person name="Onodera N.T."/>
            <person name="Poole A.M."/>
            <person name="Pritham E.J."/>
            <person name="Richards T.A."/>
            <person name="Rocap G."/>
            <person name="Roy S.W."/>
            <person name="Sarai C."/>
            <person name="Schaack S."/>
            <person name="Shirato S."/>
            <person name="Slamovits C.H."/>
            <person name="Spencer D.F."/>
            <person name="Suzuki S."/>
            <person name="Worden A.Z."/>
            <person name="Zauner S."/>
            <person name="Barry K."/>
            <person name="Bell C."/>
            <person name="Bharti A.K."/>
            <person name="Crow J.A."/>
            <person name="Grimwood J."/>
            <person name="Kramer R."/>
            <person name="Lindquist E."/>
            <person name="Lucas S."/>
            <person name="Salamov A."/>
            <person name="McFadden G.I."/>
            <person name="Lane C.E."/>
            <person name="Keeling P.J."/>
            <person name="Gray M.W."/>
            <person name="Grigoriev I.V."/>
            <person name="Archibald J.M."/>
        </authorList>
    </citation>
    <scope>NUCLEOTIDE SEQUENCE</scope>
    <source>
        <strain evidence="14">CCMP2712</strain>
    </source>
</reference>
<dbReference type="Gene3D" id="3.30.590.10">
    <property type="entry name" value="Glutamine synthetase/guanido kinase, catalytic domain"/>
    <property type="match status" value="1"/>
</dbReference>
<feature type="binding site" evidence="7">
    <location>
        <position position="341"/>
    </location>
    <ligand>
        <name>ATP</name>
        <dbReference type="ChEBI" id="CHEBI:30616"/>
    </ligand>
</feature>
<evidence type="ECO:0000259" key="11">
    <source>
        <dbReference type="PROSITE" id="PS51510"/>
    </source>
</evidence>
<dbReference type="PROSITE" id="PS00112">
    <property type="entry name" value="PHOSPHAGEN_KINASE"/>
    <property type="match status" value="1"/>
</dbReference>
<gene>
    <name evidence="12" type="ORF">GUITHDRAFT_86388</name>
</gene>
<dbReference type="GO" id="GO:0005524">
    <property type="term" value="F:ATP binding"/>
    <property type="evidence" value="ECO:0007669"/>
    <property type="project" value="UniProtKB-UniRule"/>
</dbReference>
<comment type="caution">
    <text evidence="7">Lacks conserved residue(s) required for the propagation of feature annotation.</text>
</comment>
<organism evidence="12">
    <name type="scientific">Guillardia theta (strain CCMP2712)</name>
    <name type="common">Cryptophyte</name>
    <dbReference type="NCBI Taxonomy" id="905079"/>
    <lineage>
        <taxon>Eukaryota</taxon>
        <taxon>Cryptophyceae</taxon>
        <taxon>Pyrenomonadales</taxon>
        <taxon>Geminigeraceae</taxon>
        <taxon>Guillardia</taxon>
    </lineage>
</organism>
<dbReference type="GO" id="GO:0004111">
    <property type="term" value="F:creatine kinase activity"/>
    <property type="evidence" value="ECO:0007669"/>
    <property type="project" value="InterPro"/>
</dbReference>
<keyword evidence="4 7" id="KW-0418">Kinase</keyword>
<dbReference type="PROSITE" id="PS51510">
    <property type="entry name" value="PHOSPHAGEN_KINASE_C"/>
    <property type="match status" value="1"/>
</dbReference>
<dbReference type="STRING" id="905079.L1JG20"/>
<evidence type="ECO:0000256" key="9">
    <source>
        <dbReference type="SAM" id="MobiDB-lite"/>
    </source>
</evidence>
<dbReference type="HOGENOM" id="CLU_019868_2_0_1"/>
<protein>
    <recommendedName>
        <fullName evidence="15">Arginine kinase</fullName>
    </recommendedName>
</protein>
<reference evidence="12 14" key="1">
    <citation type="journal article" date="2012" name="Nature">
        <title>Algal genomes reveal evolutionary mosaicism and the fate of nucleomorphs.</title>
        <authorList>
            <consortium name="DOE Joint Genome Institute"/>
            <person name="Curtis B.A."/>
            <person name="Tanifuji G."/>
            <person name="Burki F."/>
            <person name="Gruber A."/>
            <person name="Irimia M."/>
            <person name="Maruyama S."/>
            <person name="Arias M.C."/>
            <person name="Ball S.G."/>
            <person name="Gile G.H."/>
            <person name="Hirakawa Y."/>
            <person name="Hopkins J.F."/>
            <person name="Kuo A."/>
            <person name="Rensing S.A."/>
            <person name="Schmutz J."/>
            <person name="Symeonidi A."/>
            <person name="Elias M."/>
            <person name="Eveleigh R.J."/>
            <person name="Herman E.K."/>
            <person name="Klute M.J."/>
            <person name="Nakayama T."/>
            <person name="Obornik M."/>
            <person name="Reyes-Prieto A."/>
            <person name="Armbrust E.V."/>
            <person name="Aves S.J."/>
            <person name="Beiko R.G."/>
            <person name="Coutinho P."/>
            <person name="Dacks J.B."/>
            <person name="Durnford D.G."/>
            <person name="Fast N.M."/>
            <person name="Green B.R."/>
            <person name="Grisdale C.J."/>
            <person name="Hempel F."/>
            <person name="Henrissat B."/>
            <person name="Hoppner M.P."/>
            <person name="Ishida K."/>
            <person name="Kim E."/>
            <person name="Koreny L."/>
            <person name="Kroth P.G."/>
            <person name="Liu Y."/>
            <person name="Malik S.B."/>
            <person name="Maier U.G."/>
            <person name="McRose D."/>
            <person name="Mock T."/>
            <person name="Neilson J.A."/>
            <person name="Onodera N.T."/>
            <person name="Poole A.M."/>
            <person name="Pritham E.J."/>
            <person name="Richards T.A."/>
            <person name="Rocap G."/>
            <person name="Roy S.W."/>
            <person name="Sarai C."/>
            <person name="Schaack S."/>
            <person name="Shirato S."/>
            <person name="Slamovits C.H."/>
            <person name="Spencer D.F."/>
            <person name="Suzuki S."/>
            <person name="Worden A.Z."/>
            <person name="Zauner S."/>
            <person name="Barry K."/>
            <person name="Bell C."/>
            <person name="Bharti A.K."/>
            <person name="Crow J.A."/>
            <person name="Grimwood J."/>
            <person name="Kramer R."/>
            <person name="Lindquist E."/>
            <person name="Lucas S."/>
            <person name="Salamov A."/>
            <person name="McFadden G.I."/>
            <person name="Lane C.E."/>
            <person name="Keeling P.J."/>
            <person name="Gray M.W."/>
            <person name="Grigoriev I.V."/>
            <person name="Archibald J.M."/>
        </authorList>
    </citation>
    <scope>NUCLEOTIDE SEQUENCE</scope>
    <source>
        <strain evidence="12 14">CCMP2712</strain>
    </source>
</reference>
<dbReference type="KEGG" id="gtt:GUITHDRAFT_86388"/>
<dbReference type="FunFam" id="3.30.590.10:FF:000002">
    <property type="entry name" value="Creatine kinase S-type, mitochondrial"/>
    <property type="match status" value="1"/>
</dbReference>
<keyword evidence="2 7" id="KW-0808">Transferase</keyword>
<evidence type="ECO:0000256" key="3">
    <source>
        <dbReference type="ARBA" id="ARBA00022741"/>
    </source>
</evidence>
<evidence type="ECO:0000256" key="7">
    <source>
        <dbReference type="PROSITE-ProRule" id="PRU00843"/>
    </source>
</evidence>
<dbReference type="GO" id="GO:0046314">
    <property type="term" value="P:phosphocreatine biosynthetic process"/>
    <property type="evidence" value="ECO:0007669"/>
    <property type="project" value="InterPro"/>
</dbReference>
<dbReference type="RefSeq" id="XP_005834421.1">
    <property type="nucleotide sequence ID" value="XM_005834364.1"/>
</dbReference>
<keyword evidence="14" id="KW-1185">Reference proteome</keyword>
<evidence type="ECO:0000256" key="8">
    <source>
        <dbReference type="RuleBase" id="RU000505"/>
    </source>
</evidence>
<keyword evidence="3 7" id="KW-0547">Nucleotide-binding</keyword>
<dbReference type="AlphaFoldDB" id="L1JG20"/>
<dbReference type="EMBL" id="JH992990">
    <property type="protein sequence ID" value="EKX47441.1"/>
    <property type="molecule type" value="Genomic_DNA"/>
</dbReference>
<feature type="binding site" evidence="7">
    <location>
        <begin position="426"/>
        <end position="431"/>
    </location>
    <ligand>
        <name>ATP</name>
        <dbReference type="ChEBI" id="CHEBI:30616"/>
    </ligand>
</feature>
<name>L1JG20_GUITC</name>
<dbReference type="SUPFAM" id="SSF48034">
    <property type="entry name" value="Guanido kinase N-terminal domain"/>
    <property type="match status" value="1"/>
</dbReference>
<feature type="compositionally biased region" description="Basic and acidic residues" evidence="9">
    <location>
        <begin position="73"/>
        <end position="85"/>
    </location>
</feature>
<dbReference type="InterPro" id="IPR014746">
    <property type="entry name" value="Gln_synth/guanido_kin_cat_dom"/>
</dbReference>
<dbReference type="OrthoDB" id="430219at2759"/>
<dbReference type="SUPFAM" id="SSF55931">
    <property type="entry name" value="Glutamine synthetase/guanido kinase"/>
    <property type="match status" value="1"/>
</dbReference>
<feature type="binding site" evidence="7">
    <location>
        <begin position="397"/>
        <end position="401"/>
    </location>
    <ligand>
        <name>ATP</name>
        <dbReference type="ChEBI" id="CHEBI:30616"/>
    </ligand>
</feature>
<dbReference type="InterPro" id="IPR036802">
    <property type="entry name" value="ATP-guanido_PTrfase_N_sf"/>
</dbReference>
<comment type="similarity">
    <text evidence="1 6 8">Belongs to the ATP:guanido phosphotransferase family.</text>
</comment>
<feature type="region of interest" description="Disordered" evidence="9">
    <location>
        <begin position="66"/>
        <end position="85"/>
    </location>
</feature>
<sequence>MFLRRFLVSKVYASRAKQVYIRTFASGPNDAIKGRQLAFEIGIALSLGLAAAYGVRSHLQKDVEPWAPKSKAGKSEKSTLKKSMSAEEKAEVAKFEKWLEEQRKNSKPDPKDTEDFKFITFTELPPFHSGHRSLMSKVLTADLFAKYKDITSSKGYSFSNAIQCGVLKPHLGVGFTAGDEECFDLFKEIIYPIVKGWHKFDPETQSHRSDLNPLHLNFSREQQLKFDQYVESTRVRAARNISGFSLPCGATPKEREGVENVLKQAFGMFQGELRGKYYPLGNLTAQEEEMLQSNGFLFQKPGPAQLLAVAGAARQWPDNRGIFHNNEKTALAWCNEEDHCRIISMQKGGDVWSVFARFCKISDTIAEAAQKNGAKLMYSDKLGFLGTCPSNLGTGLRASVMIRIPQLNKDPKALEKVCDAFDLQPRGSSGEHSEAVGGKWDISNKQRIGFSEVELVQKMIDGVTKIIAIEEMLVANPGMTPMQALEKVK</sequence>
<evidence type="ECO:0000259" key="10">
    <source>
        <dbReference type="PROSITE" id="PS51509"/>
    </source>
</evidence>
<dbReference type="PANTHER" id="PTHR11547:SF38">
    <property type="entry name" value="ARGININE KINASE 1-RELATED"/>
    <property type="match status" value="1"/>
</dbReference>
<evidence type="ECO:0000256" key="5">
    <source>
        <dbReference type="ARBA" id="ARBA00022840"/>
    </source>
</evidence>
<dbReference type="InterPro" id="IPR000749">
    <property type="entry name" value="ATP-guanido_PTrfase"/>
</dbReference>
<dbReference type="PROSITE" id="PS51509">
    <property type="entry name" value="PHOSPHAGEN_KINASE_N"/>
    <property type="match status" value="1"/>
</dbReference>